<proteinExistence type="predicted"/>
<dbReference type="Proteomes" id="UP000189701">
    <property type="component" value="Unplaced"/>
</dbReference>
<accession>A0A1U7VDQ9</accession>
<dbReference type="PANTHER" id="PTHR33325">
    <property type="entry name" value="ZINC FINGER, CCHC-TYPE-RELATED"/>
    <property type="match status" value="1"/>
</dbReference>
<name>A0A1U7VDQ9_NICSY</name>
<dbReference type="RefSeq" id="XP_009763091.1">
    <property type="nucleotide sequence ID" value="XM_009764789.1"/>
</dbReference>
<keyword evidence="1" id="KW-1185">Reference proteome</keyword>
<reference evidence="2" key="2">
    <citation type="submission" date="2025-08" db="UniProtKB">
        <authorList>
            <consortium name="RefSeq"/>
        </authorList>
    </citation>
    <scope>IDENTIFICATION</scope>
    <source>
        <tissue evidence="2">Leaf</tissue>
    </source>
</reference>
<dbReference type="GeneID" id="104215050"/>
<dbReference type="PANTHER" id="PTHR33325:SF5">
    <property type="entry name" value="TRANSCRIPTION FACTOR INTERACTOR AND REGULATOR CCHC(ZN) FAMILY"/>
    <property type="match status" value="1"/>
</dbReference>
<gene>
    <name evidence="2" type="primary">LOC104215050</name>
</gene>
<reference evidence="1" key="1">
    <citation type="journal article" date="2013" name="Genome Biol.">
        <title>Reference genomes and transcriptomes of Nicotiana sylvestris and Nicotiana tomentosiformis.</title>
        <authorList>
            <person name="Sierro N."/>
            <person name="Battey J.N."/>
            <person name="Ouadi S."/>
            <person name="Bovet L."/>
            <person name="Goepfert S."/>
            <person name="Bakaher N."/>
            <person name="Peitsch M.C."/>
            <person name="Ivanov N.V."/>
        </authorList>
    </citation>
    <scope>NUCLEOTIDE SEQUENCE [LARGE SCALE GENOMIC DNA]</scope>
</reference>
<dbReference type="AlphaFoldDB" id="A0A1U7VDQ9"/>
<dbReference type="KEGG" id="nsy:104215050"/>
<evidence type="ECO:0000313" key="1">
    <source>
        <dbReference type="Proteomes" id="UP000189701"/>
    </source>
</evidence>
<organism evidence="1 2">
    <name type="scientific">Nicotiana sylvestris</name>
    <name type="common">Wood tobacco</name>
    <name type="synonym">South American tobacco</name>
    <dbReference type="NCBI Taxonomy" id="4096"/>
    <lineage>
        <taxon>Eukaryota</taxon>
        <taxon>Viridiplantae</taxon>
        <taxon>Streptophyta</taxon>
        <taxon>Embryophyta</taxon>
        <taxon>Tracheophyta</taxon>
        <taxon>Spermatophyta</taxon>
        <taxon>Magnoliopsida</taxon>
        <taxon>eudicotyledons</taxon>
        <taxon>Gunneridae</taxon>
        <taxon>Pentapetalae</taxon>
        <taxon>asterids</taxon>
        <taxon>lamiids</taxon>
        <taxon>Solanales</taxon>
        <taxon>Solanaceae</taxon>
        <taxon>Nicotianoideae</taxon>
        <taxon>Nicotianeae</taxon>
        <taxon>Nicotiana</taxon>
    </lineage>
</organism>
<evidence type="ECO:0000313" key="2">
    <source>
        <dbReference type="RefSeq" id="XP_009763091.1"/>
    </source>
</evidence>
<dbReference type="eggNOG" id="ENOG502QWN0">
    <property type="taxonomic scope" value="Eukaryota"/>
</dbReference>
<sequence length="211" mass="24320">MSNLSKLEFVALDISGKNYLSWVLDAEIHLAAKALENTIIQGNEASGQDKAKAIVFLRHHLDEGLKTEYLTLKDPFKLWSSLKERYDHLKATVLPRTRYEWIHLHLQDFKTVSEYNSVVFRITSQLKLWGEIVNDEDLLEKTLSTFHASNMVLQQQYSEKGIKKYSELISCLMVDEQHNTLLMKNHEARPTGSAPFLEVNMVAATQNSERR</sequence>
<protein>
    <submittedName>
        <fullName evidence="2">Uncharacterized protein LOC104215050</fullName>
    </submittedName>
</protein>